<organism evidence="1 2">
    <name type="scientific">Aquabacterium lacunae</name>
    <dbReference type="NCBI Taxonomy" id="2528630"/>
    <lineage>
        <taxon>Bacteria</taxon>
        <taxon>Pseudomonadati</taxon>
        <taxon>Pseudomonadota</taxon>
        <taxon>Betaproteobacteria</taxon>
        <taxon>Burkholderiales</taxon>
        <taxon>Aquabacterium</taxon>
    </lineage>
</organism>
<dbReference type="OrthoDB" id="9152680at2"/>
<dbReference type="Proteomes" id="UP000292120">
    <property type="component" value="Unassembled WGS sequence"/>
</dbReference>
<protein>
    <recommendedName>
        <fullName evidence="3">ATPase with chaperone activity</fullName>
    </recommendedName>
</protein>
<dbReference type="RefSeq" id="WP_130968096.1">
    <property type="nucleotide sequence ID" value="NZ_SIXI01000004.1"/>
</dbReference>
<keyword evidence="2" id="KW-1185">Reference proteome</keyword>
<evidence type="ECO:0000313" key="1">
    <source>
        <dbReference type="EMBL" id="TBO30102.1"/>
    </source>
</evidence>
<dbReference type="AlphaFoldDB" id="A0A4Q9GXM9"/>
<accession>A0A4Q9GXM9</accession>
<sequence>MSDDCQILIPDSFLALYRDARGRLTVSQALLRDRYEVCEDLANHLVQHCQGLHVEIGVDEQEVLRRCHLGLCSPDAGVSEAEAGWVVTRLAELLNWPWPEFLPLPEGS</sequence>
<dbReference type="EMBL" id="SIXI01000004">
    <property type="protein sequence ID" value="TBO30102.1"/>
    <property type="molecule type" value="Genomic_DNA"/>
</dbReference>
<evidence type="ECO:0000313" key="2">
    <source>
        <dbReference type="Proteomes" id="UP000292120"/>
    </source>
</evidence>
<comment type="caution">
    <text evidence="1">The sequence shown here is derived from an EMBL/GenBank/DDBJ whole genome shotgun (WGS) entry which is preliminary data.</text>
</comment>
<proteinExistence type="predicted"/>
<evidence type="ECO:0008006" key="3">
    <source>
        <dbReference type="Google" id="ProtNLM"/>
    </source>
</evidence>
<gene>
    <name evidence="1" type="ORF">EYS42_10360</name>
</gene>
<reference evidence="1 2" key="1">
    <citation type="submission" date="2019-02" db="EMBL/GenBank/DDBJ databases">
        <title>Aquabacterium sp. strain KMB7.</title>
        <authorList>
            <person name="Chen W.-M."/>
        </authorList>
    </citation>
    <scope>NUCLEOTIDE SEQUENCE [LARGE SCALE GENOMIC DNA]</scope>
    <source>
        <strain evidence="1 2">KMB7</strain>
    </source>
</reference>
<name>A0A4Q9GXM9_9BURK</name>